<feature type="compositionally biased region" description="Gly residues" evidence="1">
    <location>
        <begin position="85"/>
        <end position="102"/>
    </location>
</feature>
<accession>A0A8H4SSL8</accession>
<reference evidence="2" key="1">
    <citation type="journal article" date="2020" name="BMC Genomics">
        <title>Correction to: Identification and distribution of gene clusters required for synthesis of sphingolipid metabolism inhibitors in diverse species of the filamentous fungus Fusarium.</title>
        <authorList>
            <person name="Kim H.S."/>
            <person name="Lohmar J.M."/>
            <person name="Busman M."/>
            <person name="Brown D.W."/>
            <person name="Naumann T.A."/>
            <person name="Divon H.H."/>
            <person name="Lysoe E."/>
            <person name="Uhlig S."/>
            <person name="Proctor R.H."/>
        </authorList>
    </citation>
    <scope>NUCLEOTIDE SEQUENCE</scope>
    <source>
        <strain evidence="2">NRRL 45417</strain>
    </source>
</reference>
<feature type="compositionally biased region" description="Basic residues" evidence="1">
    <location>
        <begin position="110"/>
        <end position="123"/>
    </location>
</feature>
<name>A0A8H4SSL8_9HYPO</name>
<gene>
    <name evidence="2" type="ORF">FGADI_12489</name>
</gene>
<feature type="compositionally biased region" description="Low complexity" evidence="1">
    <location>
        <begin position="30"/>
        <end position="42"/>
    </location>
</feature>
<proteinExistence type="predicted"/>
<dbReference type="Proteomes" id="UP000604273">
    <property type="component" value="Unassembled WGS sequence"/>
</dbReference>
<evidence type="ECO:0000256" key="1">
    <source>
        <dbReference type="SAM" id="MobiDB-lite"/>
    </source>
</evidence>
<dbReference type="EMBL" id="JABFAI010000410">
    <property type="protein sequence ID" value="KAF4944714.1"/>
    <property type="molecule type" value="Genomic_DNA"/>
</dbReference>
<feature type="compositionally biased region" description="Basic and acidic residues" evidence="1">
    <location>
        <begin position="1"/>
        <end position="15"/>
    </location>
</feature>
<protein>
    <submittedName>
        <fullName evidence="2">Uncharacterized protein</fullName>
    </submittedName>
</protein>
<dbReference type="OrthoDB" id="5099850at2759"/>
<reference evidence="2" key="2">
    <citation type="submission" date="2020-05" db="EMBL/GenBank/DDBJ databases">
        <authorList>
            <person name="Kim H.-S."/>
            <person name="Proctor R.H."/>
            <person name="Brown D.W."/>
        </authorList>
    </citation>
    <scope>NUCLEOTIDE SEQUENCE</scope>
    <source>
        <strain evidence="2">NRRL 45417</strain>
    </source>
</reference>
<organism evidence="2 3">
    <name type="scientific">Fusarium gaditjirri</name>
    <dbReference type="NCBI Taxonomy" id="282569"/>
    <lineage>
        <taxon>Eukaryota</taxon>
        <taxon>Fungi</taxon>
        <taxon>Dikarya</taxon>
        <taxon>Ascomycota</taxon>
        <taxon>Pezizomycotina</taxon>
        <taxon>Sordariomycetes</taxon>
        <taxon>Hypocreomycetidae</taxon>
        <taxon>Hypocreales</taxon>
        <taxon>Nectriaceae</taxon>
        <taxon>Fusarium</taxon>
        <taxon>Fusarium nisikadoi species complex</taxon>
    </lineage>
</organism>
<feature type="compositionally biased region" description="Polar residues" evidence="1">
    <location>
        <begin position="141"/>
        <end position="152"/>
    </location>
</feature>
<evidence type="ECO:0000313" key="3">
    <source>
        <dbReference type="Proteomes" id="UP000604273"/>
    </source>
</evidence>
<keyword evidence="3" id="KW-1185">Reference proteome</keyword>
<sequence>MTPENDKDAPMEHGELPSTTENEGRPISDTAVPPTTAAVRPAFNVDTTRRGSTFHGAMGFSRGLGHGGRGSGGPGRVLSVRGRGGHGNSGPGRGNIGYGRGRGQSNRGRGSTHRGGIQKHPARARPADANKSTHRQDSHVAPSTSGQSHPSQDTIKQFMGGCHVVRDEQGKKVLQEMQQYCNANNLTLNTIPLEDANEVARFQRFQRIRHRSTQQIVRDGQTYSDFLWQEFLMFEGENEQRPPVKPSDDPSTNCILCGSKTHNIEYCLDIPEGRIGGCILCLSTLHLTDECDKMADMTLTEKVRIFVDGRANLPPLRAKVPWWDLLYTWLNDDSSKGETLPERFPWSKEFTSERARDQHGRYIRRLQAEFDASCHDRGVLPKDVTTLTLDAVYVNHVAKDGATWVTDFAKKVLGQSGI</sequence>
<dbReference type="AlphaFoldDB" id="A0A8H4SSL8"/>
<feature type="compositionally biased region" description="Gly residues" evidence="1">
    <location>
        <begin position="62"/>
        <end position="75"/>
    </location>
</feature>
<feature type="region of interest" description="Disordered" evidence="1">
    <location>
        <begin position="1"/>
        <end position="152"/>
    </location>
</feature>
<evidence type="ECO:0000313" key="2">
    <source>
        <dbReference type="EMBL" id="KAF4944714.1"/>
    </source>
</evidence>
<comment type="caution">
    <text evidence="2">The sequence shown here is derived from an EMBL/GenBank/DDBJ whole genome shotgun (WGS) entry which is preliminary data.</text>
</comment>